<protein>
    <submittedName>
        <fullName evidence="1">Uncharacterized protein</fullName>
    </submittedName>
</protein>
<dbReference type="EMBL" id="PKMF04000269">
    <property type="protein sequence ID" value="KAK7840099.1"/>
    <property type="molecule type" value="Genomic_DNA"/>
</dbReference>
<accession>A0AAW0KLP9</accession>
<reference evidence="1 2" key="1">
    <citation type="journal article" date="2018" name="Sci. Data">
        <title>The draft genome sequence of cork oak.</title>
        <authorList>
            <person name="Ramos A.M."/>
            <person name="Usie A."/>
            <person name="Barbosa P."/>
            <person name="Barros P.M."/>
            <person name="Capote T."/>
            <person name="Chaves I."/>
            <person name="Simoes F."/>
            <person name="Abreu I."/>
            <person name="Carrasquinho I."/>
            <person name="Faro C."/>
            <person name="Guimaraes J.B."/>
            <person name="Mendonca D."/>
            <person name="Nobrega F."/>
            <person name="Rodrigues L."/>
            <person name="Saibo N.J.M."/>
            <person name="Varela M.C."/>
            <person name="Egas C."/>
            <person name="Matos J."/>
            <person name="Miguel C.M."/>
            <person name="Oliveira M.M."/>
            <person name="Ricardo C.P."/>
            <person name="Goncalves S."/>
        </authorList>
    </citation>
    <scope>NUCLEOTIDE SEQUENCE [LARGE SCALE GENOMIC DNA]</scope>
    <source>
        <strain evidence="2">cv. HL8</strain>
    </source>
</reference>
<evidence type="ECO:0000313" key="1">
    <source>
        <dbReference type="EMBL" id="KAK7840099.1"/>
    </source>
</evidence>
<gene>
    <name evidence="1" type="ORF">CFP56_017165</name>
</gene>
<organism evidence="1 2">
    <name type="scientific">Quercus suber</name>
    <name type="common">Cork oak</name>
    <dbReference type="NCBI Taxonomy" id="58331"/>
    <lineage>
        <taxon>Eukaryota</taxon>
        <taxon>Viridiplantae</taxon>
        <taxon>Streptophyta</taxon>
        <taxon>Embryophyta</taxon>
        <taxon>Tracheophyta</taxon>
        <taxon>Spermatophyta</taxon>
        <taxon>Magnoliopsida</taxon>
        <taxon>eudicotyledons</taxon>
        <taxon>Gunneridae</taxon>
        <taxon>Pentapetalae</taxon>
        <taxon>rosids</taxon>
        <taxon>fabids</taxon>
        <taxon>Fagales</taxon>
        <taxon>Fagaceae</taxon>
        <taxon>Quercus</taxon>
    </lineage>
</organism>
<keyword evidence="2" id="KW-1185">Reference proteome</keyword>
<evidence type="ECO:0000313" key="2">
    <source>
        <dbReference type="Proteomes" id="UP000237347"/>
    </source>
</evidence>
<comment type="caution">
    <text evidence="1">The sequence shown here is derived from an EMBL/GenBank/DDBJ whole genome shotgun (WGS) entry which is preliminary data.</text>
</comment>
<dbReference type="Proteomes" id="UP000237347">
    <property type="component" value="Unassembled WGS sequence"/>
</dbReference>
<proteinExistence type="predicted"/>
<name>A0AAW0KLP9_QUESU</name>
<sequence length="126" mass="14690">MRDAINGVSEEKKLELRLVPPGEAQSIHYVGFNNKINGAKRVWQRKKRESGCQKMLKINQYQDLSFTEKTVERVFPTPWSSASLYSSAFHLDTQKQNQQPKPTYIQYPSISRRLNVMAEESQQTWL</sequence>
<dbReference type="AlphaFoldDB" id="A0AAW0KLP9"/>